<evidence type="ECO:0000256" key="7">
    <source>
        <dbReference type="ARBA" id="ARBA00022723"/>
    </source>
</evidence>
<feature type="binding site" evidence="12">
    <location>
        <position position="247"/>
    </location>
    <ligand>
        <name>Zn(2+)</name>
        <dbReference type="ChEBI" id="CHEBI:29105"/>
    </ligand>
</feature>
<keyword evidence="5 12" id="KW-0444">Lipid biosynthesis</keyword>
<comment type="catalytic activity">
    <reaction evidence="11 12">
        <text>a UDP-3-O-[(3R)-3-hydroxyacyl]-N-acetyl-alpha-D-glucosamine + H2O = a UDP-3-O-[(3R)-3-hydroxyacyl]-alpha-D-glucosamine + acetate</text>
        <dbReference type="Rhea" id="RHEA:67816"/>
        <dbReference type="ChEBI" id="CHEBI:15377"/>
        <dbReference type="ChEBI" id="CHEBI:30089"/>
        <dbReference type="ChEBI" id="CHEBI:137740"/>
        <dbReference type="ChEBI" id="CHEBI:173225"/>
        <dbReference type="EC" id="3.5.1.108"/>
    </reaction>
</comment>
<evidence type="ECO:0000256" key="2">
    <source>
        <dbReference type="ARBA" id="ARBA00002923"/>
    </source>
</evidence>
<feature type="active site" description="Proton donor" evidence="12">
    <location>
        <position position="270"/>
    </location>
</feature>
<keyword evidence="7 12" id="KW-0479">Metal-binding</keyword>
<comment type="cofactor">
    <cofactor evidence="1 12">
        <name>Zn(2+)</name>
        <dbReference type="ChEBI" id="CHEBI:29105"/>
    </cofactor>
</comment>
<evidence type="ECO:0000313" key="14">
    <source>
        <dbReference type="Proteomes" id="UP000320948"/>
    </source>
</evidence>
<dbReference type="Pfam" id="PF03331">
    <property type="entry name" value="LpxC"/>
    <property type="match status" value="1"/>
</dbReference>
<evidence type="ECO:0000256" key="1">
    <source>
        <dbReference type="ARBA" id="ARBA00001947"/>
    </source>
</evidence>
<dbReference type="AlphaFoldDB" id="A0A6N4R4M3"/>
<evidence type="ECO:0000256" key="10">
    <source>
        <dbReference type="ARBA" id="ARBA00023098"/>
    </source>
</evidence>
<dbReference type="HAMAP" id="MF_00388">
    <property type="entry name" value="LpxC"/>
    <property type="match status" value="1"/>
</dbReference>
<dbReference type="GO" id="GO:0103117">
    <property type="term" value="F:UDP-3-O-acyl-N-acetylglucosamine deacetylase activity"/>
    <property type="evidence" value="ECO:0007669"/>
    <property type="project" value="UniProtKB-UniRule"/>
</dbReference>
<dbReference type="PANTHER" id="PTHR33694:SF1">
    <property type="entry name" value="UDP-3-O-ACYL-N-ACETYLGLUCOSAMINE DEACETYLASE 1, MITOCHONDRIAL-RELATED"/>
    <property type="match status" value="1"/>
</dbReference>
<organism evidence="13 14">
    <name type="scientific">Blastochloris viridis</name>
    <name type="common">Rhodopseudomonas viridis</name>
    <dbReference type="NCBI Taxonomy" id="1079"/>
    <lineage>
        <taxon>Bacteria</taxon>
        <taxon>Pseudomonadati</taxon>
        <taxon>Pseudomonadota</taxon>
        <taxon>Alphaproteobacteria</taxon>
        <taxon>Hyphomicrobiales</taxon>
        <taxon>Blastochloridaceae</taxon>
        <taxon>Blastochloris</taxon>
    </lineage>
</organism>
<dbReference type="EMBL" id="VAFM01000002">
    <property type="protein sequence ID" value="TKW60643.1"/>
    <property type="molecule type" value="Genomic_DNA"/>
</dbReference>
<evidence type="ECO:0000256" key="3">
    <source>
        <dbReference type="ARBA" id="ARBA00005002"/>
    </source>
</evidence>
<gene>
    <name evidence="12 13" type="primary">lpxC</name>
    <name evidence="13" type="ORF">DI628_07020</name>
</gene>
<name>A0A6N4R4M3_BLAVI</name>
<dbReference type="GO" id="GO:0046872">
    <property type="term" value="F:metal ion binding"/>
    <property type="evidence" value="ECO:0007669"/>
    <property type="project" value="UniProtKB-KW"/>
</dbReference>
<comment type="similarity">
    <text evidence="12">Belongs to the LpxC family.</text>
</comment>
<evidence type="ECO:0000256" key="12">
    <source>
        <dbReference type="HAMAP-Rule" id="MF_00388"/>
    </source>
</evidence>
<dbReference type="InterPro" id="IPR015870">
    <property type="entry name" value="UDP-acyl_N-AcGlcN_deAcase_N"/>
</dbReference>
<accession>A0A6N4R4M3</accession>
<keyword evidence="9 12" id="KW-0862">Zinc</keyword>
<dbReference type="InterPro" id="IPR020568">
    <property type="entry name" value="Ribosomal_Su5_D2-typ_SF"/>
</dbReference>
<dbReference type="NCBIfam" id="TIGR00325">
    <property type="entry name" value="lpxC"/>
    <property type="match status" value="1"/>
</dbReference>
<dbReference type="PANTHER" id="PTHR33694">
    <property type="entry name" value="UDP-3-O-ACYL-N-ACETYLGLUCOSAMINE DEACETYLASE 1, MITOCHONDRIAL-RELATED"/>
    <property type="match status" value="1"/>
</dbReference>
<evidence type="ECO:0000256" key="6">
    <source>
        <dbReference type="ARBA" id="ARBA00022556"/>
    </source>
</evidence>
<comment type="pathway">
    <text evidence="3 12">Glycolipid biosynthesis; lipid IV(A) biosynthesis; lipid IV(A) from (3R)-3-hydroxytetradecanoyl-[acyl-carrier-protein] and UDP-N-acetyl-alpha-D-glucosamine: step 2/6.</text>
</comment>
<evidence type="ECO:0000256" key="11">
    <source>
        <dbReference type="ARBA" id="ARBA00024535"/>
    </source>
</evidence>
<dbReference type="Gene3D" id="3.30.1700.10">
    <property type="entry name" value="lpxc deacetylase, domain 2"/>
    <property type="match status" value="1"/>
</dbReference>
<feature type="binding site" evidence="12">
    <location>
        <position position="243"/>
    </location>
    <ligand>
        <name>Zn(2+)</name>
        <dbReference type="ChEBI" id="CHEBI:29105"/>
    </ligand>
</feature>
<evidence type="ECO:0000256" key="4">
    <source>
        <dbReference type="ARBA" id="ARBA00012745"/>
    </source>
</evidence>
<dbReference type="InterPro" id="IPR011334">
    <property type="entry name" value="UDP-acyl_GlcNac_deAcase_C"/>
</dbReference>
<feature type="binding site" evidence="12">
    <location>
        <position position="83"/>
    </location>
    <ligand>
        <name>Zn(2+)</name>
        <dbReference type="ChEBI" id="CHEBI:29105"/>
    </ligand>
</feature>
<evidence type="ECO:0000256" key="5">
    <source>
        <dbReference type="ARBA" id="ARBA00022516"/>
    </source>
</evidence>
<protein>
    <recommendedName>
        <fullName evidence="4 12">UDP-3-O-acyl-N-acetylglucosamine deacetylase</fullName>
        <shortName evidence="12">UDP-3-O-acyl-GlcNAc deacetylase</shortName>
        <ecNumber evidence="4 12">3.5.1.108</ecNumber>
    </recommendedName>
    <alternativeName>
        <fullName evidence="12">UDP-3-O-[R-3-hydroxymyristoyl]-N-acetylglucosamine deacetylase</fullName>
    </alternativeName>
</protein>
<dbReference type="EC" id="3.5.1.108" evidence="4 12"/>
<dbReference type="Gene3D" id="3.30.230.20">
    <property type="entry name" value="lpxc deacetylase, domain 1"/>
    <property type="match status" value="1"/>
</dbReference>
<evidence type="ECO:0000256" key="9">
    <source>
        <dbReference type="ARBA" id="ARBA00022833"/>
    </source>
</evidence>
<dbReference type="GO" id="GO:0016020">
    <property type="term" value="C:membrane"/>
    <property type="evidence" value="ECO:0007669"/>
    <property type="project" value="GOC"/>
</dbReference>
<dbReference type="GO" id="GO:0009245">
    <property type="term" value="P:lipid A biosynthetic process"/>
    <property type="evidence" value="ECO:0007669"/>
    <property type="project" value="UniProtKB-UniRule"/>
</dbReference>
<proteinExistence type="inferred from homology"/>
<comment type="caution">
    <text evidence="13">The sequence shown here is derived from an EMBL/GenBank/DDBJ whole genome shotgun (WGS) entry which is preliminary data.</text>
</comment>
<dbReference type="InterPro" id="IPR004463">
    <property type="entry name" value="UDP-acyl_GlcNac_deAcase"/>
</dbReference>
<sequence length="285" mass="30775">MELNMHKSVTLAKEVSIRGIGLHSGIGAEVVLRPHIGALPGVMLRRGDVSHGEFHLHPSMVKRSPLCTLLENEHGVNVSTVEHLLSALHGLRVDSVVIEINGPEVPILDGSALPWVELIDSVGRVELELQRNWLDVASPQVEDSEGRVLLANPEPRKGLRVECVVDFPHPAIGRQEWKGVVDEETYRREIAPARTFVLERDIAAAQAAGLAKGGSLENAVVFGDDGSVKNPGGLRFADEPVRHKVLDVVGDLYMAGRPVSGIFHMTAPGHVANNLLLRKVLNGAG</sequence>
<evidence type="ECO:0000256" key="8">
    <source>
        <dbReference type="ARBA" id="ARBA00022801"/>
    </source>
</evidence>
<keyword evidence="10 12" id="KW-0443">Lipid metabolism</keyword>
<comment type="function">
    <text evidence="2 12">Catalyzes the hydrolysis of UDP-3-O-myristoyl-N-acetylglucosamine to form UDP-3-O-myristoylglucosamine and acetate, the committed step in lipid A biosynthesis.</text>
</comment>
<keyword evidence="6 12" id="KW-0441">Lipid A biosynthesis</keyword>
<reference evidence="13 14" key="1">
    <citation type="journal article" date="2017" name="Nat. Commun.">
        <title>In situ click chemistry generation of cyclooxygenase-2 inhibitors.</title>
        <authorList>
            <person name="Bhardwaj A."/>
            <person name="Kaur J."/>
            <person name="Wuest M."/>
            <person name="Wuest F."/>
        </authorList>
    </citation>
    <scope>NUCLEOTIDE SEQUENCE [LARGE SCALE GENOMIC DNA]</scope>
    <source>
        <strain evidence="13">S2_018_000_R2_106</strain>
    </source>
</reference>
<keyword evidence="8 12" id="KW-0378">Hydrolase</keyword>
<dbReference type="UniPathway" id="UPA00359">
    <property type="reaction ID" value="UER00478"/>
</dbReference>
<evidence type="ECO:0000313" key="13">
    <source>
        <dbReference type="EMBL" id="TKW60643.1"/>
    </source>
</evidence>
<dbReference type="Proteomes" id="UP000320948">
    <property type="component" value="Unassembled WGS sequence"/>
</dbReference>
<dbReference type="SUPFAM" id="SSF54211">
    <property type="entry name" value="Ribosomal protein S5 domain 2-like"/>
    <property type="match status" value="2"/>
</dbReference>